<dbReference type="EMBL" id="AOFT01000004">
    <property type="protein sequence ID" value="EMR06955.1"/>
    <property type="molecule type" value="Genomic_DNA"/>
</dbReference>
<reference evidence="3 4" key="1">
    <citation type="journal article" date="2013" name="Genome Announc.">
        <title>Draft Genome Sequence of Bhargavaea cecembensis Strain DSE10T, Isolated from a Deep-Sea Sediment Sample Collected at a Depth of 5,904 m from the Chagos-Laccadive Ridge System in the Indian Ocean.</title>
        <authorList>
            <person name="Shivaji S."/>
            <person name="Ara S."/>
            <person name="Begum Z."/>
            <person name="Ruth M."/>
            <person name="Singh A."/>
            <person name="Kumar Pinnaka A."/>
        </authorList>
    </citation>
    <scope>NUCLEOTIDE SEQUENCE [LARGE SCALE GENOMIC DNA]</scope>
    <source>
        <strain evidence="3 4">DSE10</strain>
    </source>
</reference>
<dbReference type="STRING" id="1235279.C772_01091"/>
<keyword evidence="1" id="KW-0472">Membrane</keyword>
<feature type="transmembrane region" description="Helical" evidence="1">
    <location>
        <begin position="31"/>
        <end position="49"/>
    </location>
</feature>
<evidence type="ECO:0000313" key="4">
    <source>
        <dbReference type="Proteomes" id="UP000011919"/>
    </source>
</evidence>
<evidence type="ECO:0000256" key="1">
    <source>
        <dbReference type="SAM" id="Phobius"/>
    </source>
</evidence>
<organism evidence="3 4">
    <name type="scientific">Bhargavaea cecembensis DSE10</name>
    <dbReference type="NCBI Taxonomy" id="1235279"/>
    <lineage>
        <taxon>Bacteria</taxon>
        <taxon>Bacillati</taxon>
        <taxon>Bacillota</taxon>
        <taxon>Bacilli</taxon>
        <taxon>Bacillales</taxon>
        <taxon>Caryophanaceae</taxon>
        <taxon>Bhargavaea</taxon>
    </lineage>
</organism>
<comment type="caution">
    <text evidence="3">The sequence shown here is derived from an EMBL/GenBank/DDBJ whole genome shotgun (WGS) entry which is preliminary data.</text>
</comment>
<dbReference type="InterPro" id="IPR058598">
    <property type="entry name" value="Gly_zipper-like_dom"/>
</dbReference>
<gene>
    <name evidence="3" type="ORF">C772_01091</name>
</gene>
<name>M7NZ65_9BACL</name>
<proteinExistence type="predicted"/>
<keyword evidence="1" id="KW-0812">Transmembrane</keyword>
<sequence>MREKTRGTFNSAGIAIGISYAFVFGMLFENIALGISFGLIFSIVFSNVFNGANRKKRERCD</sequence>
<dbReference type="RefSeq" id="WP_008298042.1">
    <property type="nucleotide sequence ID" value="NZ_AOFT01000004.1"/>
</dbReference>
<dbReference type="OrthoDB" id="1935174at2"/>
<keyword evidence="4" id="KW-1185">Reference proteome</keyword>
<evidence type="ECO:0000313" key="3">
    <source>
        <dbReference type="EMBL" id="EMR06955.1"/>
    </source>
</evidence>
<evidence type="ECO:0000259" key="2">
    <source>
        <dbReference type="Pfam" id="PF26273"/>
    </source>
</evidence>
<accession>M7NZ65</accession>
<dbReference type="AlphaFoldDB" id="M7NZ65"/>
<dbReference type="Proteomes" id="UP000011919">
    <property type="component" value="Unassembled WGS sequence"/>
</dbReference>
<feature type="transmembrane region" description="Helical" evidence="1">
    <location>
        <begin position="7"/>
        <end position="25"/>
    </location>
</feature>
<keyword evidence="1" id="KW-1133">Transmembrane helix</keyword>
<dbReference type="Pfam" id="PF26273">
    <property type="entry name" value="Gly_zipper"/>
    <property type="match status" value="1"/>
</dbReference>
<protein>
    <recommendedName>
        <fullName evidence="2">Glycine zipper-like domain-containing protein</fullName>
    </recommendedName>
</protein>
<feature type="domain" description="Glycine zipper-like" evidence="2">
    <location>
        <begin position="6"/>
        <end position="49"/>
    </location>
</feature>